<protein>
    <submittedName>
        <fullName evidence="1">Uncharacterized protein</fullName>
    </submittedName>
</protein>
<evidence type="ECO:0000313" key="2">
    <source>
        <dbReference type="Proteomes" id="UP000746747"/>
    </source>
</evidence>
<comment type="caution">
    <text evidence="1">The sequence shown here is derived from an EMBL/GenBank/DDBJ whole genome shotgun (WGS) entry which is preliminary data.</text>
</comment>
<sequence>MSHPYHQQIELADKYSRLCRLNSRGGWYGQNGTGWNDMVARNLPECRAHVRKKISTQVRIYGLTVGYLAPVTHIHTHPYKSSLVTTIRPVQDHQRWRGDNDDDWAVEHSNGYRVVPTTPLPQSHTAIIIIIVASTILTAPSSI</sequence>
<accession>A0A8J2MQE5</accession>
<dbReference type="EMBL" id="CAKAEH010001469">
    <property type="protein sequence ID" value="CAG9536610.1"/>
    <property type="molecule type" value="Genomic_DNA"/>
</dbReference>
<dbReference type="Proteomes" id="UP000746747">
    <property type="component" value="Unassembled WGS sequence"/>
</dbReference>
<keyword evidence="2" id="KW-1185">Reference proteome</keyword>
<evidence type="ECO:0000313" key="1">
    <source>
        <dbReference type="EMBL" id="CAG9536610.1"/>
    </source>
</evidence>
<organism evidence="1 2">
    <name type="scientific">Cercopithifilaria johnstoni</name>
    <dbReference type="NCBI Taxonomy" id="2874296"/>
    <lineage>
        <taxon>Eukaryota</taxon>
        <taxon>Metazoa</taxon>
        <taxon>Ecdysozoa</taxon>
        <taxon>Nematoda</taxon>
        <taxon>Chromadorea</taxon>
        <taxon>Rhabditida</taxon>
        <taxon>Spirurina</taxon>
        <taxon>Spiruromorpha</taxon>
        <taxon>Filarioidea</taxon>
        <taxon>Onchocercidae</taxon>
        <taxon>Cercopithifilaria</taxon>
    </lineage>
</organism>
<name>A0A8J2MQE5_9BILA</name>
<dbReference type="OrthoDB" id="5871668at2759"/>
<dbReference type="AlphaFoldDB" id="A0A8J2MQE5"/>
<gene>
    <name evidence="1" type="ORF">CJOHNSTONI_LOCUS6513</name>
</gene>
<proteinExistence type="predicted"/>
<reference evidence="1" key="1">
    <citation type="submission" date="2021-09" db="EMBL/GenBank/DDBJ databases">
        <authorList>
            <consortium name="Pathogen Informatics"/>
        </authorList>
    </citation>
    <scope>NUCLEOTIDE SEQUENCE</scope>
</reference>